<keyword evidence="5 13" id="KW-0808">Transferase</keyword>
<evidence type="ECO:0000256" key="8">
    <source>
        <dbReference type="ARBA" id="ARBA00022842"/>
    </source>
</evidence>
<dbReference type="EMBL" id="WUBI01000004">
    <property type="protein sequence ID" value="MWV46685.1"/>
    <property type="molecule type" value="Genomic_DNA"/>
</dbReference>
<evidence type="ECO:0000256" key="9">
    <source>
        <dbReference type="ARBA" id="ARBA00032492"/>
    </source>
</evidence>
<keyword evidence="14" id="KW-1185">Reference proteome</keyword>
<keyword evidence="7" id="KW-0479">Metal-binding</keyword>
<comment type="cofactor">
    <cofactor evidence="1">
        <name>Mg(2+)</name>
        <dbReference type="ChEBI" id="CHEBI:18420"/>
    </cofactor>
</comment>
<evidence type="ECO:0000256" key="11">
    <source>
        <dbReference type="ARBA" id="ARBA00049336"/>
    </source>
</evidence>
<dbReference type="AlphaFoldDB" id="A0A7X3LJW0"/>
<evidence type="ECO:0000313" key="13">
    <source>
        <dbReference type="EMBL" id="MWV46685.1"/>
    </source>
</evidence>
<dbReference type="EC" id="2.7.7.24" evidence="3"/>
<name>A0A7X3LJW0_9BACL</name>
<sequence length="247" mass="27324">MKGIILAGGTGSRLYPLTKVTNKHLLPVGKYPMIFHSVYKLKEASIDDILIVTGKEHMGDVVNLLGSGREMGVTFTYKVQDEAGGIAQALDLAESFVGEDQMVVILGDNVFEDDLSPFVQNFRLQNEGAKILIQEVQDPKRFGVPEINGQQIVSIEEKPSAPKSNYAVTGIYMFDHHVFDIVKTLIPSARGELEITDVNNAYINRNQLTFDVLKGWWTDAGTHPSLARANELAKDLTFGEEFGKLKL</sequence>
<evidence type="ECO:0000259" key="12">
    <source>
        <dbReference type="Pfam" id="PF00483"/>
    </source>
</evidence>
<gene>
    <name evidence="13" type="ORF">GRF59_24040</name>
</gene>
<dbReference type="GO" id="GO:0046872">
    <property type="term" value="F:metal ion binding"/>
    <property type="evidence" value="ECO:0007669"/>
    <property type="project" value="UniProtKB-KW"/>
</dbReference>
<comment type="similarity">
    <text evidence="2">Belongs to the glucose-1-phosphate thymidylyltransferase family.</text>
</comment>
<keyword evidence="6" id="KW-0548">Nucleotidyltransferase</keyword>
<evidence type="ECO:0000256" key="3">
    <source>
        <dbReference type="ARBA" id="ARBA00012461"/>
    </source>
</evidence>
<comment type="catalytic activity">
    <reaction evidence="11">
        <text>dTTP + alpha-D-glucose 1-phosphate + H(+) = dTDP-alpha-D-glucose + diphosphate</text>
        <dbReference type="Rhea" id="RHEA:15225"/>
        <dbReference type="ChEBI" id="CHEBI:15378"/>
        <dbReference type="ChEBI" id="CHEBI:33019"/>
        <dbReference type="ChEBI" id="CHEBI:37568"/>
        <dbReference type="ChEBI" id="CHEBI:57477"/>
        <dbReference type="ChEBI" id="CHEBI:58601"/>
        <dbReference type="EC" id="2.7.7.24"/>
    </reaction>
</comment>
<evidence type="ECO:0000313" key="14">
    <source>
        <dbReference type="Proteomes" id="UP000460318"/>
    </source>
</evidence>
<evidence type="ECO:0000256" key="1">
    <source>
        <dbReference type="ARBA" id="ARBA00001946"/>
    </source>
</evidence>
<dbReference type="SUPFAM" id="SSF53448">
    <property type="entry name" value="Nucleotide-diphospho-sugar transferases"/>
    <property type="match status" value="1"/>
</dbReference>
<dbReference type="Pfam" id="PF00483">
    <property type="entry name" value="NTP_transferase"/>
    <property type="match status" value="1"/>
</dbReference>
<dbReference type="Proteomes" id="UP000460318">
    <property type="component" value="Unassembled WGS sequence"/>
</dbReference>
<dbReference type="InterPro" id="IPR005907">
    <property type="entry name" value="G1P_thy_trans_s"/>
</dbReference>
<protein>
    <recommendedName>
        <fullName evidence="4">Glucose-1-phosphate thymidylyltransferase</fullName>
        <ecNumber evidence="3">2.7.7.24</ecNumber>
    </recommendedName>
    <alternativeName>
        <fullName evidence="10">dTDP-glucose pyrophosphorylase</fullName>
    </alternativeName>
    <alternativeName>
        <fullName evidence="9">dTDP-glucose synthase</fullName>
    </alternativeName>
</protein>
<evidence type="ECO:0000256" key="5">
    <source>
        <dbReference type="ARBA" id="ARBA00022679"/>
    </source>
</evidence>
<evidence type="ECO:0000256" key="6">
    <source>
        <dbReference type="ARBA" id="ARBA00022695"/>
    </source>
</evidence>
<dbReference type="GO" id="GO:0008879">
    <property type="term" value="F:glucose-1-phosphate thymidylyltransferase activity"/>
    <property type="evidence" value="ECO:0007669"/>
    <property type="project" value="UniProtKB-EC"/>
</dbReference>
<accession>A0A7X3LJW0</accession>
<evidence type="ECO:0000256" key="2">
    <source>
        <dbReference type="ARBA" id="ARBA00010480"/>
    </source>
</evidence>
<dbReference type="InterPro" id="IPR005835">
    <property type="entry name" value="NTP_transferase_dom"/>
</dbReference>
<comment type="caution">
    <text evidence="13">The sequence shown here is derived from an EMBL/GenBank/DDBJ whole genome shotgun (WGS) entry which is preliminary data.</text>
</comment>
<reference evidence="13 14" key="1">
    <citation type="submission" date="2019-12" db="EMBL/GenBank/DDBJ databases">
        <title>Paenibacillus sp. nov., an endophytic bacterium isolated from the stem of Dendrobium.</title>
        <authorList>
            <person name="Zhao R."/>
        </authorList>
    </citation>
    <scope>NUCLEOTIDE SEQUENCE [LARGE SCALE GENOMIC DNA]</scope>
    <source>
        <strain evidence="13 14">HJL G12</strain>
    </source>
</reference>
<evidence type="ECO:0000256" key="7">
    <source>
        <dbReference type="ARBA" id="ARBA00022723"/>
    </source>
</evidence>
<organism evidence="13 14">
    <name type="scientific">Paenibacillus dendrobii</name>
    <dbReference type="NCBI Taxonomy" id="2691084"/>
    <lineage>
        <taxon>Bacteria</taxon>
        <taxon>Bacillati</taxon>
        <taxon>Bacillota</taxon>
        <taxon>Bacilli</taxon>
        <taxon>Bacillales</taxon>
        <taxon>Paenibacillaceae</taxon>
        <taxon>Paenibacillus</taxon>
    </lineage>
</organism>
<dbReference type="PANTHER" id="PTHR43532">
    <property type="entry name" value="GLUCOSE-1-PHOSPHATE THYMIDYLYLTRANSFERASE"/>
    <property type="match status" value="1"/>
</dbReference>
<proteinExistence type="inferred from homology"/>
<evidence type="ECO:0000256" key="4">
    <source>
        <dbReference type="ARBA" id="ARBA00017654"/>
    </source>
</evidence>
<keyword evidence="8" id="KW-0460">Magnesium</keyword>
<evidence type="ECO:0000256" key="10">
    <source>
        <dbReference type="ARBA" id="ARBA00032598"/>
    </source>
</evidence>
<dbReference type="Gene3D" id="3.90.550.10">
    <property type="entry name" value="Spore Coat Polysaccharide Biosynthesis Protein SpsA, Chain A"/>
    <property type="match status" value="1"/>
</dbReference>
<dbReference type="InterPro" id="IPR029044">
    <property type="entry name" value="Nucleotide-diphossugar_trans"/>
</dbReference>
<feature type="domain" description="Nucleotidyl transferase" evidence="12">
    <location>
        <begin position="2"/>
        <end position="232"/>
    </location>
</feature>
<dbReference type="RefSeq" id="WP_160500245.1">
    <property type="nucleotide sequence ID" value="NZ_WUBI01000004.1"/>
</dbReference>
<dbReference type="PANTHER" id="PTHR43532:SF1">
    <property type="entry name" value="GLUCOSE-1-PHOSPHATE THYMIDYLYLTRANSFERASE 1"/>
    <property type="match status" value="1"/>
</dbReference>